<evidence type="ECO:0000313" key="5">
    <source>
        <dbReference type="EMBL" id="QUR69000.1"/>
    </source>
</evidence>
<dbReference type="Pfam" id="PF00392">
    <property type="entry name" value="GntR"/>
    <property type="match status" value="1"/>
</dbReference>
<protein>
    <submittedName>
        <fullName evidence="5">UTRA domain-containing protein</fullName>
    </submittedName>
</protein>
<dbReference type="InterPro" id="IPR028978">
    <property type="entry name" value="Chorismate_lyase_/UTRA_dom_sf"/>
</dbReference>
<dbReference type="PANTHER" id="PTHR44846:SF1">
    <property type="entry name" value="MANNOSYL-D-GLYCERATE TRANSPORT_METABOLISM SYSTEM REPRESSOR MNGR-RELATED"/>
    <property type="match status" value="1"/>
</dbReference>
<dbReference type="GO" id="GO:0045892">
    <property type="term" value="P:negative regulation of DNA-templated transcription"/>
    <property type="evidence" value="ECO:0007669"/>
    <property type="project" value="TreeGrafter"/>
</dbReference>
<dbReference type="InterPro" id="IPR036388">
    <property type="entry name" value="WH-like_DNA-bd_sf"/>
</dbReference>
<dbReference type="KEGG" id="mspg:F6B93_19720"/>
<dbReference type="Pfam" id="PF07702">
    <property type="entry name" value="UTRA"/>
    <property type="match status" value="1"/>
</dbReference>
<reference evidence="5" key="1">
    <citation type="submission" date="2019-12" db="EMBL/GenBank/DDBJ databases">
        <title>Mycobacterium spongiae sp. nov.</title>
        <authorList>
            <person name="Stinear T."/>
        </authorList>
    </citation>
    <scope>NUCLEOTIDE SEQUENCE</scope>
    <source>
        <strain evidence="5">FSD4b-SM</strain>
    </source>
</reference>
<accession>A0A975K0A1</accession>
<keyword evidence="1" id="KW-0805">Transcription regulation</keyword>
<dbReference type="GO" id="GO:0003677">
    <property type="term" value="F:DNA binding"/>
    <property type="evidence" value="ECO:0007669"/>
    <property type="project" value="UniProtKB-KW"/>
</dbReference>
<dbReference type="GO" id="GO:0003700">
    <property type="term" value="F:DNA-binding transcription factor activity"/>
    <property type="evidence" value="ECO:0007669"/>
    <property type="project" value="InterPro"/>
</dbReference>
<dbReference type="Gene3D" id="1.10.10.10">
    <property type="entry name" value="Winged helix-like DNA-binding domain superfamily/Winged helix DNA-binding domain"/>
    <property type="match status" value="1"/>
</dbReference>
<dbReference type="InterPro" id="IPR000524">
    <property type="entry name" value="Tscrpt_reg_HTH_GntR"/>
</dbReference>
<organism evidence="5 6">
    <name type="scientific">Mycobacterium spongiae</name>
    <dbReference type="NCBI Taxonomy" id="886343"/>
    <lineage>
        <taxon>Bacteria</taxon>
        <taxon>Bacillati</taxon>
        <taxon>Actinomycetota</taxon>
        <taxon>Actinomycetes</taxon>
        <taxon>Mycobacteriales</taxon>
        <taxon>Mycobacteriaceae</taxon>
        <taxon>Mycobacterium</taxon>
    </lineage>
</organism>
<dbReference type="SMART" id="SM00866">
    <property type="entry name" value="UTRA"/>
    <property type="match status" value="1"/>
</dbReference>
<dbReference type="CDD" id="cd07377">
    <property type="entry name" value="WHTH_GntR"/>
    <property type="match status" value="1"/>
</dbReference>
<dbReference type="AlphaFoldDB" id="A0A975K0A1"/>
<evidence type="ECO:0000313" key="6">
    <source>
        <dbReference type="Proteomes" id="UP000682202"/>
    </source>
</evidence>
<name>A0A975K0A1_9MYCO</name>
<keyword evidence="6" id="KW-1185">Reference proteome</keyword>
<evidence type="ECO:0000259" key="4">
    <source>
        <dbReference type="PROSITE" id="PS50949"/>
    </source>
</evidence>
<keyword evidence="3" id="KW-0804">Transcription</keyword>
<dbReference type="Proteomes" id="UP000682202">
    <property type="component" value="Chromosome"/>
</dbReference>
<dbReference type="EMBL" id="CP046600">
    <property type="protein sequence ID" value="QUR69000.1"/>
    <property type="molecule type" value="Genomic_DNA"/>
</dbReference>
<evidence type="ECO:0000256" key="2">
    <source>
        <dbReference type="ARBA" id="ARBA00023125"/>
    </source>
</evidence>
<dbReference type="PANTHER" id="PTHR44846">
    <property type="entry name" value="MANNOSYL-D-GLYCERATE TRANSPORT/METABOLISM SYSTEM REPRESSOR MNGR-RELATED"/>
    <property type="match status" value="1"/>
</dbReference>
<dbReference type="Gene3D" id="3.40.1410.10">
    <property type="entry name" value="Chorismate lyase-like"/>
    <property type="match status" value="1"/>
</dbReference>
<dbReference type="SUPFAM" id="SSF64288">
    <property type="entry name" value="Chorismate lyase-like"/>
    <property type="match status" value="1"/>
</dbReference>
<dbReference type="PROSITE" id="PS50949">
    <property type="entry name" value="HTH_GNTR"/>
    <property type="match status" value="1"/>
</dbReference>
<dbReference type="PRINTS" id="PR00035">
    <property type="entry name" value="HTHGNTR"/>
</dbReference>
<dbReference type="RefSeq" id="WP_211696583.1">
    <property type="nucleotide sequence ID" value="NZ_CP046600.1"/>
</dbReference>
<proteinExistence type="predicted"/>
<sequence>MTRFKFDLDAADLRISRGSVPASTQLAEALKAQIIQQRVPRGGRLPTERELMDRSGLSRVTVRAAVGLLESQGWVVRRQGLGTFVADPMKQELTSGVRTITEVMLSSGLRPQVDVLSVDTGFAPRRISETMGLSEVLRLRRRFRAGDEPVALVTAYLPPGLEQAVKPLLADDPDAGTTYATETTYTMWEQRLAVQIDRATHDIHAASANPEVAEALDLAEGAPVLVLERTSYSKDDKALEVLVFHYRPERYHFSVTLPRTMSGAAAGIVEKPELP</sequence>
<gene>
    <name evidence="5" type="ORF">F6B93_19720</name>
</gene>
<keyword evidence="2" id="KW-0238">DNA-binding</keyword>
<dbReference type="InterPro" id="IPR011663">
    <property type="entry name" value="UTRA"/>
</dbReference>
<feature type="domain" description="HTH gntR-type" evidence="4">
    <location>
        <begin position="20"/>
        <end position="88"/>
    </location>
</feature>
<dbReference type="InterPro" id="IPR036390">
    <property type="entry name" value="WH_DNA-bd_sf"/>
</dbReference>
<evidence type="ECO:0000256" key="1">
    <source>
        <dbReference type="ARBA" id="ARBA00023015"/>
    </source>
</evidence>
<dbReference type="SMART" id="SM00345">
    <property type="entry name" value="HTH_GNTR"/>
    <property type="match status" value="1"/>
</dbReference>
<evidence type="ECO:0000256" key="3">
    <source>
        <dbReference type="ARBA" id="ARBA00023163"/>
    </source>
</evidence>
<dbReference type="InterPro" id="IPR050679">
    <property type="entry name" value="Bact_HTH_transcr_reg"/>
</dbReference>
<dbReference type="SUPFAM" id="SSF46785">
    <property type="entry name" value="Winged helix' DNA-binding domain"/>
    <property type="match status" value="1"/>
</dbReference>